<evidence type="ECO:0000256" key="6">
    <source>
        <dbReference type="PROSITE-ProRule" id="PRU00076"/>
    </source>
</evidence>
<dbReference type="EMBL" id="RCHS01000654">
    <property type="protein sequence ID" value="RMX57427.1"/>
    <property type="molecule type" value="Genomic_DNA"/>
</dbReference>
<protein>
    <recommendedName>
        <fullName evidence="8">EGF-like domain-containing protein</fullName>
    </recommendedName>
</protein>
<dbReference type="GO" id="GO:0007157">
    <property type="term" value="P:heterophilic cell-cell adhesion via plasma membrane cell adhesion molecules"/>
    <property type="evidence" value="ECO:0007669"/>
    <property type="project" value="TreeGrafter"/>
</dbReference>
<name>A0A3M6UUZ0_POCDA</name>
<dbReference type="CDD" id="cd00054">
    <property type="entry name" value="EGF_CA"/>
    <property type="match status" value="3"/>
</dbReference>
<dbReference type="PANTHER" id="PTHR24049">
    <property type="entry name" value="CRUMBS FAMILY MEMBER"/>
    <property type="match status" value="1"/>
</dbReference>
<dbReference type="InterPro" id="IPR039477">
    <property type="entry name" value="ILEI/PANDER_dom"/>
</dbReference>
<dbReference type="PROSITE" id="PS00010">
    <property type="entry name" value="ASX_HYDROXYL"/>
    <property type="match status" value="2"/>
</dbReference>
<dbReference type="PROSITE" id="PS00022">
    <property type="entry name" value="EGF_1"/>
    <property type="match status" value="3"/>
</dbReference>
<keyword evidence="5" id="KW-0325">Glycoprotein</keyword>
<keyword evidence="4 6" id="KW-1015">Disulfide bond</keyword>
<dbReference type="PRINTS" id="PR00010">
    <property type="entry name" value="EGFBLOOD"/>
</dbReference>
<dbReference type="InterPro" id="IPR000152">
    <property type="entry name" value="EGF-type_Asp/Asn_hydroxyl_site"/>
</dbReference>
<feature type="disulfide bond" evidence="6">
    <location>
        <begin position="353"/>
        <end position="362"/>
    </location>
</feature>
<evidence type="ECO:0000256" key="4">
    <source>
        <dbReference type="ARBA" id="ARBA00023157"/>
    </source>
</evidence>
<evidence type="ECO:0000256" key="5">
    <source>
        <dbReference type="ARBA" id="ARBA00023180"/>
    </source>
</evidence>
<dbReference type="Proteomes" id="UP000275408">
    <property type="component" value="Unassembled WGS sequence"/>
</dbReference>
<feature type="disulfide bond" evidence="6">
    <location>
        <begin position="315"/>
        <end position="324"/>
    </location>
</feature>
<evidence type="ECO:0000256" key="7">
    <source>
        <dbReference type="SAM" id="SignalP"/>
    </source>
</evidence>
<dbReference type="GO" id="GO:0005886">
    <property type="term" value="C:plasma membrane"/>
    <property type="evidence" value="ECO:0007669"/>
    <property type="project" value="TreeGrafter"/>
</dbReference>
<evidence type="ECO:0000256" key="3">
    <source>
        <dbReference type="ARBA" id="ARBA00022737"/>
    </source>
</evidence>
<dbReference type="SMART" id="SM00181">
    <property type="entry name" value="EGF"/>
    <property type="match status" value="3"/>
</dbReference>
<dbReference type="GO" id="GO:0032991">
    <property type="term" value="C:protein-containing complex"/>
    <property type="evidence" value="ECO:0007669"/>
    <property type="project" value="TreeGrafter"/>
</dbReference>
<dbReference type="Pfam" id="PF00008">
    <property type="entry name" value="EGF"/>
    <property type="match status" value="2"/>
</dbReference>
<feature type="signal peptide" evidence="7">
    <location>
        <begin position="1"/>
        <end position="29"/>
    </location>
</feature>
<comment type="caution">
    <text evidence="9">The sequence shown here is derived from an EMBL/GenBank/DDBJ whole genome shotgun (WGS) entry which is preliminary data.</text>
</comment>
<dbReference type="PROSITE" id="PS01187">
    <property type="entry name" value="EGF_CA"/>
    <property type="match status" value="2"/>
</dbReference>
<evidence type="ECO:0000256" key="2">
    <source>
        <dbReference type="ARBA" id="ARBA00022729"/>
    </source>
</evidence>
<dbReference type="PROSITE" id="PS50026">
    <property type="entry name" value="EGF_3"/>
    <property type="match status" value="3"/>
</dbReference>
<evidence type="ECO:0000259" key="8">
    <source>
        <dbReference type="PROSITE" id="PS50026"/>
    </source>
</evidence>
<dbReference type="OrthoDB" id="5981622at2759"/>
<proteinExistence type="predicted"/>
<dbReference type="PROSITE" id="PS01186">
    <property type="entry name" value="EGF_2"/>
    <property type="match status" value="2"/>
</dbReference>
<dbReference type="STRING" id="46731.A0A3M6UUZ0"/>
<feature type="domain" description="EGF-like" evidence="8">
    <location>
        <begin position="327"/>
        <end position="363"/>
    </location>
</feature>
<dbReference type="AlphaFoldDB" id="A0A3M6UUZ0"/>
<evidence type="ECO:0000256" key="1">
    <source>
        <dbReference type="ARBA" id="ARBA00022536"/>
    </source>
</evidence>
<keyword evidence="10" id="KW-1185">Reference proteome</keyword>
<dbReference type="FunFam" id="2.10.25.10:FF:000143">
    <property type="entry name" value="Protein crumbs 1"/>
    <property type="match status" value="1"/>
</dbReference>
<evidence type="ECO:0000313" key="10">
    <source>
        <dbReference type="Proteomes" id="UP000275408"/>
    </source>
</evidence>
<dbReference type="InterPro" id="IPR018097">
    <property type="entry name" value="EGF_Ca-bd_CS"/>
</dbReference>
<organism evidence="9 10">
    <name type="scientific">Pocillopora damicornis</name>
    <name type="common">Cauliflower coral</name>
    <name type="synonym">Millepora damicornis</name>
    <dbReference type="NCBI Taxonomy" id="46731"/>
    <lineage>
        <taxon>Eukaryota</taxon>
        <taxon>Metazoa</taxon>
        <taxon>Cnidaria</taxon>
        <taxon>Anthozoa</taxon>
        <taxon>Hexacorallia</taxon>
        <taxon>Scleractinia</taxon>
        <taxon>Astrocoeniina</taxon>
        <taxon>Pocilloporidae</taxon>
        <taxon>Pocillopora</taxon>
    </lineage>
</organism>
<dbReference type="GO" id="GO:0005509">
    <property type="term" value="F:calcium ion binding"/>
    <property type="evidence" value="ECO:0007669"/>
    <property type="project" value="InterPro"/>
</dbReference>
<dbReference type="Pfam" id="PF15711">
    <property type="entry name" value="ILEI"/>
    <property type="match status" value="1"/>
</dbReference>
<feature type="disulfide bond" evidence="6">
    <location>
        <begin position="391"/>
        <end position="400"/>
    </location>
</feature>
<dbReference type="Gene3D" id="2.10.25.10">
    <property type="entry name" value="Laminin"/>
    <property type="match status" value="3"/>
</dbReference>
<dbReference type="InterPro" id="IPR000742">
    <property type="entry name" value="EGF"/>
</dbReference>
<dbReference type="GO" id="GO:0045197">
    <property type="term" value="P:establishment or maintenance of epithelial cell apical/basal polarity"/>
    <property type="evidence" value="ECO:0007669"/>
    <property type="project" value="TreeGrafter"/>
</dbReference>
<sequence length="560" mass="62169">MVRYRFMGLMMEGSKLFFIFLLSTDVSYGAENFIRDDKRGERHAYLARNPAKRLSSAILDSFIVSEPMGCVFRCINHQECYPVNFAAVSHDGRYMCELLTADKFQNSSNFFHSVSFDHYNMMGEGKGRVLDIHIRSECCSDPGIAPPCGNAYIKVDGTDYSPQGGGYNVVVMESSKLLVTFLLSLPLSIDAFLGAKHFNRDDKRGERHAYFVRDPAKRLNSSILDSFMVSEPMGCVFRCIGHQECYSVNFAAFSHDGRHTCELLNADKFQNSSNFLHSVNFDHYNIKSPCMSNPCLDGALFCRPIYQQDDYQCVCKPGFTGHYCETDINECSSNPCLNGGVCNDQVNGYVCACLAGYTGLHCGTNINECSSNPCLNGGTCTDQVDGYVCSCIAMYTGPRCETVRILDIYIRSEGCDDPGKAPNCGKAYIKVDGTDYSLQKRGFNVVVVNGETGVFLEARSFDTYEYSSSGYHLRDYLNSLSGNKIVLVATQDSASEHMSPAIDALKRLGATDPLQGNHRDSFAFAGYAGVNKPQWITQKRADRYLGPSEIFPQIPLSINQ</sequence>
<feature type="domain" description="EGF-like" evidence="8">
    <location>
        <begin position="365"/>
        <end position="401"/>
    </location>
</feature>
<dbReference type="SUPFAM" id="SSF57196">
    <property type="entry name" value="EGF/Laminin"/>
    <property type="match status" value="3"/>
</dbReference>
<dbReference type="InterPro" id="IPR051022">
    <property type="entry name" value="Notch_Cell-Fate_Det"/>
</dbReference>
<dbReference type="PROSITE" id="PS52031">
    <property type="entry name" value="GG_LECTIN"/>
    <property type="match status" value="1"/>
</dbReference>
<feature type="domain" description="EGF-like" evidence="8">
    <location>
        <begin position="286"/>
        <end position="325"/>
    </location>
</feature>
<keyword evidence="2 7" id="KW-0732">Signal</keyword>
<evidence type="ECO:0000313" key="9">
    <source>
        <dbReference type="EMBL" id="RMX57427.1"/>
    </source>
</evidence>
<dbReference type="SMART" id="SM00179">
    <property type="entry name" value="EGF_CA"/>
    <property type="match status" value="3"/>
</dbReference>
<dbReference type="PANTHER" id="PTHR24049:SF22">
    <property type="entry name" value="DROSOPHILA CRUMBS HOMOLOG"/>
    <property type="match status" value="1"/>
</dbReference>
<keyword evidence="1 6" id="KW-0245">EGF-like domain</keyword>
<comment type="caution">
    <text evidence="6">Lacks conserved residue(s) required for the propagation of feature annotation.</text>
</comment>
<gene>
    <name evidence="9" type="ORF">pdam_00006983</name>
</gene>
<dbReference type="InterPro" id="IPR001881">
    <property type="entry name" value="EGF-like_Ca-bd_dom"/>
</dbReference>
<reference evidence="9 10" key="1">
    <citation type="journal article" date="2018" name="Sci. Rep.">
        <title>Comparative analysis of the Pocillopora damicornis genome highlights role of immune system in coral evolution.</title>
        <authorList>
            <person name="Cunning R."/>
            <person name="Bay R.A."/>
            <person name="Gillette P."/>
            <person name="Baker A.C."/>
            <person name="Traylor-Knowles N."/>
        </authorList>
    </citation>
    <scope>NUCLEOTIDE SEQUENCE [LARGE SCALE GENOMIC DNA]</scope>
    <source>
        <strain evidence="9">RSMAS</strain>
        <tissue evidence="9">Whole animal</tissue>
    </source>
</reference>
<accession>A0A3M6UUZ0</accession>
<feature type="chain" id="PRO_5018137757" description="EGF-like domain-containing protein" evidence="7">
    <location>
        <begin position="30"/>
        <end position="560"/>
    </location>
</feature>
<dbReference type="FunFam" id="2.10.25.10:FF:000472">
    <property type="entry name" value="Uncharacterized protein, isoform A"/>
    <property type="match status" value="1"/>
</dbReference>
<keyword evidence="3" id="KW-0677">Repeat</keyword>